<proteinExistence type="predicted"/>
<feature type="region of interest" description="Disordered" evidence="2">
    <location>
        <begin position="391"/>
        <end position="531"/>
    </location>
</feature>
<dbReference type="OrthoDB" id="5396360at2759"/>
<gene>
    <name evidence="3" type="ORF">SODALDRAFT_320906</name>
</gene>
<keyword evidence="4" id="KW-1185">Reference proteome</keyword>
<evidence type="ECO:0000313" key="3">
    <source>
        <dbReference type="EMBL" id="ROT35611.1"/>
    </source>
</evidence>
<dbReference type="Proteomes" id="UP000272025">
    <property type="component" value="Unassembled WGS sequence"/>
</dbReference>
<reference evidence="3 4" key="1">
    <citation type="journal article" date="2018" name="Mol. Ecol.">
        <title>The obligate alkalophilic soda-lake fungus Sodiomyces alkalinus has shifted to a protein diet.</title>
        <authorList>
            <person name="Grum-Grzhimaylo A.A."/>
            <person name="Falkoski D.L."/>
            <person name="van den Heuvel J."/>
            <person name="Valero-Jimenez C.A."/>
            <person name="Min B."/>
            <person name="Choi I.G."/>
            <person name="Lipzen A."/>
            <person name="Daum C.G."/>
            <person name="Aanen D.K."/>
            <person name="Tsang A."/>
            <person name="Henrissat B."/>
            <person name="Bilanenko E.N."/>
            <person name="de Vries R.P."/>
            <person name="van Kan J.A.L."/>
            <person name="Grigoriev I.V."/>
            <person name="Debets A.J.M."/>
        </authorList>
    </citation>
    <scope>NUCLEOTIDE SEQUENCE [LARGE SCALE GENOMIC DNA]</scope>
    <source>
        <strain evidence="3 4">F11</strain>
    </source>
</reference>
<organism evidence="3 4">
    <name type="scientific">Sodiomyces alkalinus (strain CBS 110278 / VKM F-3762 / F11)</name>
    <name type="common">Alkaliphilic filamentous fungus</name>
    <dbReference type="NCBI Taxonomy" id="1314773"/>
    <lineage>
        <taxon>Eukaryota</taxon>
        <taxon>Fungi</taxon>
        <taxon>Dikarya</taxon>
        <taxon>Ascomycota</taxon>
        <taxon>Pezizomycotina</taxon>
        <taxon>Sordariomycetes</taxon>
        <taxon>Hypocreomycetidae</taxon>
        <taxon>Glomerellales</taxon>
        <taxon>Plectosphaerellaceae</taxon>
        <taxon>Sodiomyces</taxon>
    </lineage>
</organism>
<feature type="compositionally biased region" description="Basic and acidic residues" evidence="2">
    <location>
        <begin position="117"/>
        <end position="127"/>
    </location>
</feature>
<dbReference type="AlphaFoldDB" id="A0A3N2PM53"/>
<feature type="region of interest" description="Disordered" evidence="2">
    <location>
        <begin position="102"/>
        <end position="136"/>
    </location>
</feature>
<feature type="coiled-coil region" evidence="1">
    <location>
        <begin position="151"/>
        <end position="307"/>
    </location>
</feature>
<protein>
    <submittedName>
        <fullName evidence="3">Uncharacterized protein</fullName>
    </submittedName>
</protein>
<evidence type="ECO:0000313" key="4">
    <source>
        <dbReference type="Proteomes" id="UP000272025"/>
    </source>
</evidence>
<evidence type="ECO:0000256" key="1">
    <source>
        <dbReference type="SAM" id="Coils"/>
    </source>
</evidence>
<accession>A0A3N2PM53</accession>
<evidence type="ECO:0000256" key="2">
    <source>
        <dbReference type="SAM" id="MobiDB-lite"/>
    </source>
</evidence>
<name>A0A3N2PM53_SODAK</name>
<dbReference type="RefSeq" id="XP_028463417.1">
    <property type="nucleotide sequence ID" value="XM_028609575.1"/>
</dbReference>
<feature type="compositionally biased region" description="Polar residues" evidence="2">
    <location>
        <begin position="106"/>
        <end position="116"/>
    </location>
</feature>
<dbReference type="EMBL" id="ML119061">
    <property type="protein sequence ID" value="ROT35611.1"/>
    <property type="molecule type" value="Genomic_DNA"/>
</dbReference>
<feature type="compositionally biased region" description="Low complexity" evidence="2">
    <location>
        <begin position="480"/>
        <end position="501"/>
    </location>
</feature>
<dbReference type="GeneID" id="39578053"/>
<sequence>METLRCQCVSCNSDLASFVNLWVQIGKGYCSPVIEAENIKLDPKGPQRGGESGTLVADCLLQDLVCIKCQSNVGLKCVTSPVNHVLHEARKESELNIQRSLKLRQPVTSEPQQATSSDDRTPGDRPRASAAENGVHCQGSYASVSATPLGLERLQADLETQRADIDRIDTAAYQVVSSFDNSMSRIDREMQMLNDTVRDLRRDLEANKHELRPLKAGLSAVEANVSDKSALAKLESQLEMTNAAVSAMRKLATSAKTATHHLQADLQGSNREMRTLQTETSSLRQELNAAKKNAKDALAASKEQERQFSVLQSELGQMREAMAQDRARRPEPPKSDYPTNELEIITANVSKIGREAGQISSLQMEFDLFKSRMRRLEGRVSVCEAKDVNETQRGMDVGDGRQPAGAANAGDDDDDHAQSWFPQEGARKRRAAGVRDPGTTGADIETPPKQKRVAHPRDDVRPDTASSPIDVPLPHASSGRNRTVSAVTSSSSRQVNSRRQTMAGVQGRSAVKRKSRGGDDALDAIYTPPGD</sequence>
<keyword evidence="1" id="KW-0175">Coiled coil</keyword>